<gene>
    <name evidence="2" type="ORF">GCM10023333_20730</name>
</gene>
<organism evidence="2 3">
    <name type="scientific">Ferrimonas pelagia</name>
    <dbReference type="NCBI Taxonomy" id="1177826"/>
    <lineage>
        <taxon>Bacteria</taxon>
        <taxon>Pseudomonadati</taxon>
        <taxon>Pseudomonadota</taxon>
        <taxon>Gammaproteobacteria</taxon>
        <taxon>Alteromonadales</taxon>
        <taxon>Ferrimonadaceae</taxon>
        <taxon>Ferrimonas</taxon>
    </lineage>
</organism>
<dbReference type="Pfam" id="PF01656">
    <property type="entry name" value="CbiA"/>
    <property type="match status" value="1"/>
</dbReference>
<dbReference type="RefSeq" id="WP_345335312.1">
    <property type="nucleotide sequence ID" value="NZ_BAABJZ010000069.1"/>
</dbReference>
<keyword evidence="3" id="KW-1185">Reference proteome</keyword>
<accession>A0ABP9F0P2</accession>
<proteinExistence type="predicted"/>
<dbReference type="PANTHER" id="PTHR13696">
    <property type="entry name" value="P-LOOP CONTAINING NUCLEOSIDE TRIPHOSPHATE HYDROLASE"/>
    <property type="match status" value="1"/>
</dbReference>
<dbReference type="Proteomes" id="UP001499988">
    <property type="component" value="Unassembled WGS sequence"/>
</dbReference>
<feature type="domain" description="CobQ/CobB/MinD/ParA nucleotide binding" evidence="1">
    <location>
        <begin position="3"/>
        <end position="115"/>
    </location>
</feature>
<sequence length="247" mass="27556">MIILVGGEKGGSGKSCLAQNLAVYLATDCRLSVMLVDCDPQRTSASWIQARNEQPELTKIHCVQMFGKIRDDLLSLNNHYEAVVIDCGGQDTVALRAALSVTHFALLPLRPKRRDLQTVPHMEDLLSNGMMFNPKLDAAFVLTQCPSLPNQVSRILDAKEVCQSWGLRVLEGITFQRNIYDDSEESGCSVLELEPEGKAARELRQIYNQLLRQENHRAIEITYAHSAAQLEREQHALSGSQAASFRH</sequence>
<dbReference type="EMBL" id="BAABJZ010000069">
    <property type="protein sequence ID" value="GAA4887129.1"/>
    <property type="molecule type" value="Genomic_DNA"/>
</dbReference>
<reference evidence="3" key="1">
    <citation type="journal article" date="2019" name="Int. J. Syst. Evol. Microbiol.">
        <title>The Global Catalogue of Microorganisms (GCM) 10K type strain sequencing project: providing services to taxonomists for standard genome sequencing and annotation.</title>
        <authorList>
            <consortium name="The Broad Institute Genomics Platform"/>
            <consortium name="The Broad Institute Genome Sequencing Center for Infectious Disease"/>
            <person name="Wu L."/>
            <person name="Ma J."/>
        </authorList>
    </citation>
    <scope>NUCLEOTIDE SEQUENCE [LARGE SCALE GENOMIC DNA]</scope>
    <source>
        <strain evidence="3">JCM 18401</strain>
    </source>
</reference>
<dbReference type="PANTHER" id="PTHR13696:SF96">
    <property type="entry name" value="COBQ_COBB_MIND_PARA NUCLEOTIDE BINDING DOMAIN-CONTAINING PROTEIN"/>
    <property type="match status" value="1"/>
</dbReference>
<dbReference type="PIRSF" id="PIRSF009320">
    <property type="entry name" value="Nuc_binding_HP_1000"/>
    <property type="match status" value="1"/>
</dbReference>
<dbReference type="InterPro" id="IPR027417">
    <property type="entry name" value="P-loop_NTPase"/>
</dbReference>
<dbReference type="Gene3D" id="3.40.50.300">
    <property type="entry name" value="P-loop containing nucleotide triphosphate hydrolases"/>
    <property type="match status" value="1"/>
</dbReference>
<protein>
    <submittedName>
        <fullName evidence="2">AAA family ATPase</fullName>
    </submittedName>
</protein>
<evidence type="ECO:0000313" key="2">
    <source>
        <dbReference type="EMBL" id="GAA4887129.1"/>
    </source>
</evidence>
<dbReference type="SUPFAM" id="SSF52540">
    <property type="entry name" value="P-loop containing nucleoside triphosphate hydrolases"/>
    <property type="match status" value="1"/>
</dbReference>
<name>A0ABP9F0P2_9GAMM</name>
<evidence type="ECO:0000259" key="1">
    <source>
        <dbReference type="Pfam" id="PF01656"/>
    </source>
</evidence>
<dbReference type="InterPro" id="IPR002586">
    <property type="entry name" value="CobQ/CobB/MinD/ParA_Nub-bd_dom"/>
</dbReference>
<dbReference type="CDD" id="cd02042">
    <property type="entry name" value="ParAB_family"/>
    <property type="match status" value="1"/>
</dbReference>
<evidence type="ECO:0000313" key="3">
    <source>
        <dbReference type="Proteomes" id="UP001499988"/>
    </source>
</evidence>
<dbReference type="InterPro" id="IPR050678">
    <property type="entry name" value="DNA_Partitioning_ATPase"/>
</dbReference>
<comment type="caution">
    <text evidence="2">The sequence shown here is derived from an EMBL/GenBank/DDBJ whole genome shotgun (WGS) entry which is preliminary data.</text>
</comment>